<dbReference type="Pfam" id="PF00924">
    <property type="entry name" value="MS_channel_2nd"/>
    <property type="match status" value="1"/>
</dbReference>
<dbReference type="Gene3D" id="2.30.30.60">
    <property type="match status" value="1"/>
</dbReference>
<dbReference type="Proteomes" id="UP000824112">
    <property type="component" value="Unassembled WGS sequence"/>
</dbReference>
<evidence type="ECO:0000256" key="7">
    <source>
        <dbReference type="ARBA" id="ARBA00023136"/>
    </source>
</evidence>
<dbReference type="SUPFAM" id="SSF50182">
    <property type="entry name" value="Sm-like ribonucleoproteins"/>
    <property type="match status" value="1"/>
</dbReference>
<dbReference type="InterPro" id="IPR010920">
    <property type="entry name" value="LSM_dom_sf"/>
</dbReference>
<reference evidence="12" key="2">
    <citation type="journal article" date="2021" name="PeerJ">
        <title>Extensive microbial diversity within the chicken gut microbiome revealed by metagenomics and culture.</title>
        <authorList>
            <person name="Gilroy R."/>
            <person name="Ravi A."/>
            <person name="Getino M."/>
            <person name="Pursley I."/>
            <person name="Horton D.L."/>
            <person name="Alikhan N.F."/>
            <person name="Baker D."/>
            <person name="Gharbi K."/>
            <person name="Hall N."/>
            <person name="Watson M."/>
            <person name="Adriaenssens E.M."/>
            <person name="Foster-Nyarko E."/>
            <person name="Jarju S."/>
            <person name="Secka A."/>
            <person name="Antonio M."/>
            <person name="Oren A."/>
            <person name="Chaudhuri R.R."/>
            <person name="La Ragione R."/>
            <person name="Hildebrand F."/>
            <person name="Pallen M.J."/>
        </authorList>
    </citation>
    <scope>NUCLEOTIDE SEQUENCE</scope>
    <source>
        <strain evidence="12">CHK158-818</strain>
    </source>
</reference>
<feature type="transmembrane region" description="Helical" evidence="10">
    <location>
        <begin position="28"/>
        <end position="53"/>
    </location>
</feature>
<dbReference type="GO" id="GO:0005886">
    <property type="term" value="C:plasma membrane"/>
    <property type="evidence" value="ECO:0007669"/>
    <property type="project" value="UniProtKB-SubCell"/>
</dbReference>
<keyword evidence="3" id="KW-0997">Cell inner membrane</keyword>
<dbReference type="InterPro" id="IPR030192">
    <property type="entry name" value="YbdG"/>
</dbReference>
<sequence>MEAVWQKVDEWLGMIGLKPDWVSDVDQYVVLTGIVFFALLADVLCRLIVLRIVSHLVKQTKATWDDILFDRKVLKNLTQIVAPVLIYLLVPVFMETESEAFLSFLMKLCQIYVIASVLRFFNSLFISIYRIYNEKDEYHDRPLKGLLQTAQIILFLVGGIFIVGILIDRTVYKLIVGFGASATILMLVFRDSILGFVSGIMLSANNMLRIGDWITVPKYGADGRVFEITLNTVKVRNWDNTITTLPPYALTSESFQNWRGMFESGGRRIKRSVHIDVTSIRFCTSEMLDRFKQKACLKPYLEQHEQTVRRYQEEHRTDEEINALRLTNLGIFRAYMNHYLHHLPDRNSDMFCMVRYLPLSEVGLPVELYFFSAVTTWVDYEKILADVMDHVLAVIPEFDLRIFQVPSGYDFGKRFS</sequence>
<dbReference type="AlphaFoldDB" id="A0A9D1SCW9"/>
<comment type="subcellular location">
    <subcellularLocation>
        <location evidence="1">Cell inner membrane</location>
        <topology evidence="1">Multi-pass membrane protein</topology>
    </subcellularLocation>
</comment>
<keyword evidence="6" id="KW-0346">Stress response</keyword>
<protein>
    <recommendedName>
        <fullName evidence="8">Mechanosensing system component YbdG</fullName>
    </recommendedName>
    <alternativeName>
        <fullName evidence="9">Mechanosensitive channel homolog YbdG</fullName>
    </alternativeName>
</protein>
<accession>A0A9D1SCW9</accession>
<proteinExistence type="predicted"/>
<evidence type="ECO:0000256" key="2">
    <source>
        <dbReference type="ARBA" id="ARBA00022475"/>
    </source>
</evidence>
<dbReference type="GO" id="GO:0008381">
    <property type="term" value="F:mechanosensitive monoatomic ion channel activity"/>
    <property type="evidence" value="ECO:0007669"/>
    <property type="project" value="InterPro"/>
</dbReference>
<evidence type="ECO:0000313" key="12">
    <source>
        <dbReference type="EMBL" id="HIU55521.1"/>
    </source>
</evidence>
<evidence type="ECO:0000256" key="3">
    <source>
        <dbReference type="ARBA" id="ARBA00022519"/>
    </source>
</evidence>
<evidence type="ECO:0000256" key="8">
    <source>
        <dbReference type="ARBA" id="ARBA00093630"/>
    </source>
</evidence>
<feature type="domain" description="Mechanosensitive ion channel MscS" evidence="11">
    <location>
        <begin position="191"/>
        <end position="259"/>
    </location>
</feature>
<keyword evidence="7 10" id="KW-0472">Membrane</keyword>
<dbReference type="GO" id="GO:0071470">
    <property type="term" value="P:cellular response to osmotic stress"/>
    <property type="evidence" value="ECO:0007669"/>
    <property type="project" value="InterPro"/>
</dbReference>
<gene>
    <name evidence="12" type="ORF">IAB03_06940</name>
</gene>
<feature type="transmembrane region" description="Helical" evidence="10">
    <location>
        <begin position="146"/>
        <end position="165"/>
    </location>
</feature>
<keyword evidence="2" id="KW-1003">Cell membrane</keyword>
<dbReference type="PANTHER" id="PTHR30414:SF0">
    <property type="entry name" value="MINICONDUCTANCE MECHANOSENSITIVE CHANNEL YBDG"/>
    <property type="match status" value="1"/>
</dbReference>
<name>A0A9D1SCW9_9BACT</name>
<dbReference type="EMBL" id="DVNA01000152">
    <property type="protein sequence ID" value="HIU55521.1"/>
    <property type="molecule type" value="Genomic_DNA"/>
</dbReference>
<feature type="transmembrane region" description="Helical" evidence="10">
    <location>
        <begin position="100"/>
        <end position="125"/>
    </location>
</feature>
<evidence type="ECO:0000256" key="6">
    <source>
        <dbReference type="ARBA" id="ARBA00023016"/>
    </source>
</evidence>
<dbReference type="InterPro" id="IPR006685">
    <property type="entry name" value="MscS_channel_2nd"/>
</dbReference>
<evidence type="ECO:0000256" key="9">
    <source>
        <dbReference type="ARBA" id="ARBA00093659"/>
    </source>
</evidence>
<keyword evidence="4 10" id="KW-0812">Transmembrane</keyword>
<evidence type="ECO:0000256" key="5">
    <source>
        <dbReference type="ARBA" id="ARBA00022989"/>
    </source>
</evidence>
<dbReference type="FunFam" id="2.30.30.60:FF:000002">
    <property type="entry name" value="Mechanosensitive ion channel family protein"/>
    <property type="match status" value="1"/>
</dbReference>
<evidence type="ECO:0000256" key="4">
    <source>
        <dbReference type="ARBA" id="ARBA00022692"/>
    </source>
</evidence>
<dbReference type="PANTHER" id="PTHR30414">
    <property type="entry name" value="MINICONDUCTANCE MECHANOSENSITIVE CHANNEL YBDG"/>
    <property type="match status" value="1"/>
</dbReference>
<feature type="transmembrane region" description="Helical" evidence="10">
    <location>
        <begin position="73"/>
        <end position="94"/>
    </location>
</feature>
<reference evidence="12" key="1">
    <citation type="submission" date="2020-10" db="EMBL/GenBank/DDBJ databases">
        <authorList>
            <person name="Gilroy R."/>
        </authorList>
    </citation>
    <scope>NUCLEOTIDE SEQUENCE</scope>
    <source>
        <strain evidence="12">CHK158-818</strain>
    </source>
</reference>
<evidence type="ECO:0000259" key="11">
    <source>
        <dbReference type="Pfam" id="PF00924"/>
    </source>
</evidence>
<comment type="caution">
    <text evidence="12">The sequence shown here is derived from an EMBL/GenBank/DDBJ whole genome shotgun (WGS) entry which is preliminary data.</text>
</comment>
<keyword evidence="5 10" id="KW-1133">Transmembrane helix</keyword>
<dbReference type="InterPro" id="IPR023408">
    <property type="entry name" value="MscS_beta-dom_sf"/>
</dbReference>
<evidence type="ECO:0000313" key="13">
    <source>
        <dbReference type="Proteomes" id="UP000824112"/>
    </source>
</evidence>
<organism evidence="12 13">
    <name type="scientific">Candidatus Gallibacteroides avistercoris</name>
    <dbReference type="NCBI Taxonomy" id="2840833"/>
    <lineage>
        <taxon>Bacteria</taxon>
        <taxon>Pseudomonadati</taxon>
        <taxon>Bacteroidota</taxon>
        <taxon>Bacteroidia</taxon>
        <taxon>Bacteroidales</taxon>
        <taxon>Bacteroidaceae</taxon>
        <taxon>Bacteroidaceae incertae sedis</taxon>
        <taxon>Candidatus Gallibacteroides</taxon>
    </lineage>
</organism>
<evidence type="ECO:0000256" key="10">
    <source>
        <dbReference type="SAM" id="Phobius"/>
    </source>
</evidence>
<evidence type="ECO:0000256" key="1">
    <source>
        <dbReference type="ARBA" id="ARBA00004429"/>
    </source>
</evidence>